<evidence type="ECO:0000313" key="9">
    <source>
        <dbReference type="Proteomes" id="UP001476247"/>
    </source>
</evidence>
<dbReference type="EMBL" id="BAABUJ010000008">
    <property type="protein sequence ID" value="GAA5797551.1"/>
    <property type="molecule type" value="Genomic_DNA"/>
</dbReference>
<dbReference type="InterPro" id="IPR038508">
    <property type="entry name" value="ArfGAP_dom_sf"/>
</dbReference>
<evidence type="ECO:0000256" key="2">
    <source>
        <dbReference type="ARBA" id="ARBA00022771"/>
    </source>
</evidence>
<dbReference type="Pfam" id="PF12796">
    <property type="entry name" value="Ank_2"/>
    <property type="match status" value="1"/>
</dbReference>
<dbReference type="CDD" id="cd13250">
    <property type="entry name" value="PH_ACAP"/>
    <property type="match status" value="1"/>
</dbReference>
<dbReference type="SUPFAM" id="SSF50729">
    <property type="entry name" value="PH domain-like"/>
    <property type="match status" value="1"/>
</dbReference>
<evidence type="ECO:0000256" key="4">
    <source>
        <dbReference type="PROSITE-ProRule" id="PRU00023"/>
    </source>
</evidence>
<reference evidence="8 9" key="1">
    <citation type="submission" date="2024-04" db="EMBL/GenBank/DDBJ databases">
        <title>genome sequences of Mucor flavus KT1a and Helicostylum pulchrum KT1b strains isolation_sourced from the surface of a dry-aged beef.</title>
        <authorList>
            <person name="Toyotome T."/>
            <person name="Hosono M."/>
            <person name="Torimaru M."/>
            <person name="Fukuda K."/>
            <person name="Mikami N."/>
        </authorList>
    </citation>
    <scope>NUCLEOTIDE SEQUENCE [LARGE SCALE GENOMIC DNA]</scope>
    <source>
        <strain evidence="8 9">KT1b</strain>
    </source>
</reference>
<dbReference type="Pfam" id="PF00169">
    <property type="entry name" value="PH"/>
    <property type="match status" value="1"/>
</dbReference>
<dbReference type="PROSITE" id="PS50115">
    <property type="entry name" value="ARFGAP"/>
    <property type="match status" value="1"/>
</dbReference>
<dbReference type="InterPro" id="IPR004148">
    <property type="entry name" value="BAR_dom"/>
</dbReference>
<evidence type="ECO:0000256" key="5">
    <source>
        <dbReference type="PROSITE-ProRule" id="PRU00288"/>
    </source>
</evidence>
<dbReference type="SMART" id="SM00233">
    <property type="entry name" value="PH"/>
    <property type="match status" value="1"/>
</dbReference>
<dbReference type="InterPro" id="IPR011993">
    <property type="entry name" value="PH-like_dom_sf"/>
</dbReference>
<evidence type="ECO:0000313" key="8">
    <source>
        <dbReference type="EMBL" id="GAA5797551.1"/>
    </source>
</evidence>
<keyword evidence="3" id="KW-0862">Zinc</keyword>
<protein>
    <recommendedName>
        <fullName evidence="10">ArfGap-domain-containing protein</fullName>
    </recommendedName>
</protein>
<dbReference type="Gene3D" id="1.10.220.150">
    <property type="entry name" value="Arf GTPase activating protein"/>
    <property type="match status" value="1"/>
</dbReference>
<dbReference type="InterPro" id="IPR001849">
    <property type="entry name" value="PH_domain"/>
</dbReference>
<proteinExistence type="predicted"/>
<dbReference type="PANTHER" id="PTHR23180">
    <property type="entry name" value="CENTAURIN/ARF"/>
    <property type="match status" value="1"/>
</dbReference>
<dbReference type="SMART" id="SM00105">
    <property type="entry name" value="ArfGap"/>
    <property type="match status" value="1"/>
</dbReference>
<dbReference type="Gene3D" id="2.30.29.30">
    <property type="entry name" value="Pleckstrin-homology domain (PH domain)/Phosphotyrosine-binding domain (PTB)"/>
    <property type="match status" value="1"/>
</dbReference>
<dbReference type="InterPro" id="IPR037278">
    <property type="entry name" value="ARFGAP/RecO"/>
</dbReference>
<sequence length="737" mass="84152">MPALDIRGCLDDSPTFRKRIQSHEESIGNFEHSLKTLIKLTRSQVDLSTGKKPYSQQQCELAREFMSFAHAQDDPILTIYIKAQALEKFGKSITEVEKSRHMLNTHVIDTFITPLDTFVKTTVAPIKELRKKFEKSSDEVDSALSRYMSKKPKDPTLQESAKELADSRKIFHKSYMEYVSKLNDIEARKKVDYMENVLAYMYTESAFHHQGYEILKDLEPYMRDLTGLLHDSRQRYEEDEQEGLLYQQVCEQNAAEQYNPMQQNINLAKLGDMAANPHKSGYLFERKHGRVYQSWARKYYNIFDGELICTTRNPKTSSKDDDGSNVYNLRVCSVKPTDSYDRRFCFELISPNRILVLQAENEQDMSEWISSIRTASQQALNSDNAPRYTQQSPNLRKAAVEQSSLNNAQKNEQSEEKHRESLKKVRAIPGNDKCADCGVNDPEWACTNLGIIVCIECSGIHRSLGVHVSKVRSVILDKWESHSIEVMIRLGNRIGNSIYEESVPIDMESFRINSSSSRGDRDLWIIEKYVKRSFVKPSNLDQDSLDQEFWNAVVEGDLVTSLKRLAQGAHVDYKNPNDGYKTALHKVVDSNNEVVVEFLLQRLGDVNQQDGNGWTCLHYAAANNNVRLVLALLKRHSKPDIKDNDDKTPLDLAVDRQSVQAVTALRLFAFDKQHNSSPSSSLDFGFREAMSSFKHNERPCIPTSHSAVDLSHSKIIIEKSDGILHDDQNSQLLSAEK</sequence>
<dbReference type="SUPFAM" id="SSF103657">
    <property type="entry name" value="BAR/IMD domain-like"/>
    <property type="match status" value="1"/>
</dbReference>
<name>A0ABP9XS15_9FUNG</name>
<keyword evidence="2 5" id="KW-0863">Zinc-finger</keyword>
<dbReference type="PROSITE" id="PS50003">
    <property type="entry name" value="PH_DOMAIN"/>
    <property type="match status" value="1"/>
</dbReference>
<dbReference type="PANTHER" id="PTHR23180:SF160">
    <property type="entry name" value="ADP-RIBOSYLATION FACTOR GTPASE-ACTIVATING PROTEIN EFFECTOR PROTEIN 1"/>
    <property type="match status" value="1"/>
</dbReference>
<dbReference type="InterPro" id="IPR001164">
    <property type="entry name" value="ArfGAP_dom"/>
</dbReference>
<keyword evidence="4" id="KW-0040">ANK repeat</keyword>
<feature type="repeat" description="ANK" evidence="4">
    <location>
        <begin position="612"/>
        <end position="644"/>
    </location>
</feature>
<keyword evidence="1" id="KW-0479">Metal-binding</keyword>
<evidence type="ECO:0008006" key="10">
    <source>
        <dbReference type="Google" id="ProtNLM"/>
    </source>
</evidence>
<dbReference type="InterPro" id="IPR036770">
    <property type="entry name" value="Ankyrin_rpt-contain_sf"/>
</dbReference>
<dbReference type="Proteomes" id="UP001476247">
    <property type="component" value="Unassembled WGS sequence"/>
</dbReference>
<evidence type="ECO:0000259" key="7">
    <source>
        <dbReference type="PROSITE" id="PS50115"/>
    </source>
</evidence>
<comment type="caution">
    <text evidence="8">The sequence shown here is derived from an EMBL/GenBank/DDBJ whole genome shotgun (WGS) entry which is preliminary data.</text>
</comment>
<dbReference type="Gene3D" id="1.20.1270.60">
    <property type="entry name" value="Arfaptin homology (AH) domain/BAR domain"/>
    <property type="match status" value="1"/>
</dbReference>
<dbReference type="Pfam" id="PF01412">
    <property type="entry name" value="ArfGap"/>
    <property type="match status" value="1"/>
</dbReference>
<dbReference type="SMART" id="SM00248">
    <property type="entry name" value="ANK"/>
    <property type="match status" value="3"/>
</dbReference>
<dbReference type="Pfam" id="PF16746">
    <property type="entry name" value="BAR_3"/>
    <property type="match status" value="1"/>
</dbReference>
<evidence type="ECO:0000259" key="6">
    <source>
        <dbReference type="PROSITE" id="PS50003"/>
    </source>
</evidence>
<dbReference type="SUPFAM" id="SSF48403">
    <property type="entry name" value="Ankyrin repeat"/>
    <property type="match status" value="1"/>
</dbReference>
<evidence type="ECO:0000256" key="1">
    <source>
        <dbReference type="ARBA" id="ARBA00022723"/>
    </source>
</evidence>
<dbReference type="Gene3D" id="1.25.40.20">
    <property type="entry name" value="Ankyrin repeat-containing domain"/>
    <property type="match status" value="1"/>
</dbReference>
<feature type="domain" description="Arf-GAP" evidence="7">
    <location>
        <begin position="419"/>
        <end position="542"/>
    </location>
</feature>
<feature type="domain" description="PH" evidence="6">
    <location>
        <begin position="276"/>
        <end position="377"/>
    </location>
</feature>
<dbReference type="InterPro" id="IPR045258">
    <property type="entry name" value="ACAP1/2/3-like"/>
</dbReference>
<dbReference type="PROSITE" id="PS50088">
    <property type="entry name" value="ANK_REPEAT"/>
    <property type="match status" value="1"/>
</dbReference>
<dbReference type="SUPFAM" id="SSF57863">
    <property type="entry name" value="ArfGap/RecO-like zinc finger"/>
    <property type="match status" value="1"/>
</dbReference>
<dbReference type="InterPro" id="IPR027267">
    <property type="entry name" value="AH/BAR_dom_sf"/>
</dbReference>
<gene>
    <name evidence="8" type="ORF">HPULCUR_002939</name>
</gene>
<keyword evidence="9" id="KW-1185">Reference proteome</keyword>
<dbReference type="PROSITE" id="PS50297">
    <property type="entry name" value="ANK_REP_REGION"/>
    <property type="match status" value="1"/>
</dbReference>
<accession>A0ABP9XS15</accession>
<dbReference type="InterPro" id="IPR002110">
    <property type="entry name" value="Ankyrin_rpt"/>
</dbReference>
<dbReference type="PRINTS" id="PR00405">
    <property type="entry name" value="REVINTRACTNG"/>
</dbReference>
<organism evidence="8 9">
    <name type="scientific">Helicostylum pulchrum</name>
    <dbReference type="NCBI Taxonomy" id="562976"/>
    <lineage>
        <taxon>Eukaryota</taxon>
        <taxon>Fungi</taxon>
        <taxon>Fungi incertae sedis</taxon>
        <taxon>Mucoromycota</taxon>
        <taxon>Mucoromycotina</taxon>
        <taxon>Mucoromycetes</taxon>
        <taxon>Mucorales</taxon>
        <taxon>Mucorineae</taxon>
        <taxon>Mucoraceae</taxon>
        <taxon>Helicostylum</taxon>
    </lineage>
</organism>
<evidence type="ECO:0000256" key="3">
    <source>
        <dbReference type="ARBA" id="ARBA00022833"/>
    </source>
</evidence>